<evidence type="ECO:0000256" key="1">
    <source>
        <dbReference type="SAM" id="SignalP"/>
    </source>
</evidence>
<evidence type="ECO:0008006" key="4">
    <source>
        <dbReference type="Google" id="ProtNLM"/>
    </source>
</evidence>
<comment type="caution">
    <text evidence="2">The sequence shown here is derived from an EMBL/GenBank/DDBJ whole genome shotgun (WGS) entry which is preliminary data.</text>
</comment>
<dbReference type="AlphaFoldDB" id="A0A849AL51"/>
<organism evidence="2 3">
    <name type="scientific">Flexivirga aerilata</name>
    <dbReference type="NCBI Taxonomy" id="1656889"/>
    <lineage>
        <taxon>Bacteria</taxon>
        <taxon>Bacillati</taxon>
        <taxon>Actinomycetota</taxon>
        <taxon>Actinomycetes</taxon>
        <taxon>Micrococcales</taxon>
        <taxon>Dermacoccaceae</taxon>
        <taxon>Flexivirga</taxon>
    </lineage>
</organism>
<dbReference type="Proteomes" id="UP000557772">
    <property type="component" value="Unassembled WGS sequence"/>
</dbReference>
<feature type="signal peptide" evidence="1">
    <location>
        <begin position="1"/>
        <end position="18"/>
    </location>
</feature>
<feature type="chain" id="PRO_5038559685" description="Lipoprotein" evidence="1">
    <location>
        <begin position="19"/>
        <end position="242"/>
    </location>
</feature>
<accession>A0A849AL51</accession>
<evidence type="ECO:0000313" key="3">
    <source>
        <dbReference type="Proteomes" id="UP000557772"/>
    </source>
</evidence>
<protein>
    <recommendedName>
        <fullName evidence="4">Lipoprotein</fullName>
    </recommendedName>
</protein>
<gene>
    <name evidence="2" type="ORF">HJ588_13365</name>
</gene>
<name>A0A849AL51_9MICO</name>
<keyword evidence="3" id="KW-1185">Reference proteome</keyword>
<evidence type="ECO:0000313" key="2">
    <source>
        <dbReference type="EMBL" id="NNG40256.1"/>
    </source>
</evidence>
<dbReference type="EMBL" id="JABENB010000002">
    <property type="protein sequence ID" value="NNG40256.1"/>
    <property type="molecule type" value="Genomic_DNA"/>
</dbReference>
<keyword evidence="1" id="KW-0732">Signal</keyword>
<dbReference type="PROSITE" id="PS51257">
    <property type="entry name" value="PROKAR_LIPOPROTEIN"/>
    <property type="match status" value="1"/>
</dbReference>
<proteinExistence type="predicted"/>
<reference evidence="2 3" key="1">
    <citation type="submission" date="2020-05" db="EMBL/GenBank/DDBJ databases">
        <title>Flexivirga sp. ID2601S isolated from air conditioner.</title>
        <authorList>
            <person name="Kim D.H."/>
        </authorList>
    </citation>
    <scope>NUCLEOTIDE SEQUENCE [LARGE SCALE GENOMIC DNA]</scope>
    <source>
        <strain evidence="2 3">ID2601S</strain>
    </source>
</reference>
<sequence>MRRLAAVTAAVVAATGLAACSKGATVVSNSSAATSRGPVSFSTEAPKPYYSQGVVIANDKGRKVVLDPALPVFDPPLSGDTVEQGNWPVAGRLYSIKELIGVFPDAYTIALNPQGPSKVQIAVKLPNSSEDSTITTTITAVGTEEKVLGDYDSQRRGDQSIYTGGDGKPNSGRVYYKDGAFKTQRLSRAINSWTVVIGNGRTAMQLKLDTDNFTPLSDNFDSDQVLQGQVMPLIMQLLAARM</sequence>
<dbReference type="RefSeq" id="WP_171156362.1">
    <property type="nucleotide sequence ID" value="NZ_JABENB010000002.1"/>
</dbReference>